<gene>
    <name evidence="1" type="ORF">GKIL_2863</name>
</gene>
<dbReference type="Pfam" id="PF21826">
    <property type="entry name" value="DUF6887"/>
    <property type="match status" value="1"/>
</dbReference>
<dbReference type="EMBL" id="CP003587">
    <property type="protein sequence ID" value="AGY59109.1"/>
    <property type="molecule type" value="Genomic_DNA"/>
</dbReference>
<dbReference type="AlphaFoldDB" id="U5QNC6"/>
<dbReference type="KEGG" id="glj:GKIL_2863"/>
<organism evidence="1 2">
    <name type="scientific">Gloeobacter kilaueensis (strain ATCC BAA-2537 / CCAP 1431/1 / ULC 316 / JS1)</name>
    <dbReference type="NCBI Taxonomy" id="1183438"/>
    <lineage>
        <taxon>Bacteria</taxon>
        <taxon>Bacillati</taxon>
        <taxon>Cyanobacteriota</taxon>
        <taxon>Cyanophyceae</taxon>
        <taxon>Gloeobacterales</taxon>
        <taxon>Gloeobacteraceae</taxon>
        <taxon>Gloeobacter</taxon>
    </lineage>
</organism>
<dbReference type="STRING" id="1183438.GKIL_2863"/>
<evidence type="ECO:0000313" key="2">
    <source>
        <dbReference type="Proteomes" id="UP000017396"/>
    </source>
</evidence>
<dbReference type="HOGENOM" id="CLU_2843658_0_0_3"/>
<accession>U5QNC6</accession>
<sequence length="65" mass="7529">MNRRTFQQMDDSELRAYVLAHRSDEQALHALIQRLDARPGEVYPADDFSALEKILKDEQPGSEKK</sequence>
<reference evidence="1 2" key="1">
    <citation type="journal article" date="2013" name="PLoS ONE">
        <title>Cultivation and Complete Genome Sequencing of Gloeobacter kilaueensis sp. nov., from a Lava Cave in Kilauea Caldera, Hawai'i.</title>
        <authorList>
            <person name="Saw J.H."/>
            <person name="Schatz M."/>
            <person name="Brown M.V."/>
            <person name="Kunkel D.D."/>
            <person name="Foster J.S."/>
            <person name="Shick H."/>
            <person name="Christensen S."/>
            <person name="Hou S."/>
            <person name="Wan X."/>
            <person name="Donachie S.P."/>
        </authorList>
    </citation>
    <scope>NUCLEOTIDE SEQUENCE [LARGE SCALE GENOMIC DNA]</scope>
    <source>
        <strain evidence="2">JS</strain>
    </source>
</reference>
<proteinExistence type="predicted"/>
<dbReference type="InterPro" id="IPR054053">
    <property type="entry name" value="DUF6887"/>
</dbReference>
<evidence type="ECO:0000313" key="1">
    <source>
        <dbReference type="EMBL" id="AGY59109.1"/>
    </source>
</evidence>
<keyword evidence="2" id="KW-1185">Reference proteome</keyword>
<dbReference type="Proteomes" id="UP000017396">
    <property type="component" value="Chromosome"/>
</dbReference>
<dbReference type="OrthoDB" id="426753at2"/>
<protein>
    <submittedName>
        <fullName evidence="1">Uncharacterized protein</fullName>
    </submittedName>
</protein>
<name>U5QNC6_GLOK1</name>
<dbReference type="RefSeq" id="WP_023174331.1">
    <property type="nucleotide sequence ID" value="NC_022600.1"/>
</dbReference>